<evidence type="ECO:0008006" key="3">
    <source>
        <dbReference type="Google" id="ProtNLM"/>
    </source>
</evidence>
<evidence type="ECO:0000313" key="1">
    <source>
        <dbReference type="EMBL" id="MCQ4083524.1"/>
    </source>
</evidence>
<protein>
    <recommendedName>
        <fullName evidence="3">Cardiolipin synthase N-terminal domain-containing protein</fullName>
    </recommendedName>
</protein>
<organism evidence="1 2">
    <name type="scientific">Streptomyces humicola</name>
    <dbReference type="NCBI Taxonomy" id="2953240"/>
    <lineage>
        <taxon>Bacteria</taxon>
        <taxon>Bacillati</taxon>
        <taxon>Actinomycetota</taxon>
        <taxon>Actinomycetes</taxon>
        <taxon>Kitasatosporales</taxon>
        <taxon>Streptomycetaceae</taxon>
        <taxon>Streptomyces</taxon>
    </lineage>
</organism>
<reference evidence="1" key="1">
    <citation type="submission" date="2022-06" db="EMBL/GenBank/DDBJ databases">
        <title>Draft genome sequence of Streptomyces sp. RB6PN25 isolated from peat swamp forest in Thailand.</title>
        <authorList>
            <person name="Duangmal K."/>
            <person name="Klaysubun C."/>
        </authorList>
    </citation>
    <scope>NUCLEOTIDE SEQUENCE</scope>
    <source>
        <strain evidence="1">RB6PN25</strain>
    </source>
</reference>
<sequence>MTAEGKPDKRILAAIATLHAAAAVLTWRDLRTRAAWQVRGDKRIWRTASALNTLGSASYWLFGRRQNTTPRTDAQ</sequence>
<name>A0ABT1Q0T9_9ACTN</name>
<dbReference type="EMBL" id="JANFNG010000022">
    <property type="protein sequence ID" value="MCQ4083524.1"/>
    <property type="molecule type" value="Genomic_DNA"/>
</dbReference>
<dbReference type="RefSeq" id="WP_255922484.1">
    <property type="nucleotide sequence ID" value="NZ_JANFNG010000022.1"/>
</dbReference>
<evidence type="ECO:0000313" key="2">
    <source>
        <dbReference type="Proteomes" id="UP001057702"/>
    </source>
</evidence>
<keyword evidence="2" id="KW-1185">Reference proteome</keyword>
<dbReference type="Proteomes" id="UP001057702">
    <property type="component" value="Unassembled WGS sequence"/>
</dbReference>
<gene>
    <name evidence="1" type="ORF">NGB36_23735</name>
</gene>
<comment type="caution">
    <text evidence="1">The sequence shown here is derived from an EMBL/GenBank/DDBJ whole genome shotgun (WGS) entry which is preliminary data.</text>
</comment>
<proteinExistence type="predicted"/>
<accession>A0ABT1Q0T9</accession>